<evidence type="ECO:0000256" key="7">
    <source>
        <dbReference type="SAM" id="Phobius"/>
    </source>
</evidence>
<protein>
    <submittedName>
        <fullName evidence="8">DoxX family protein</fullName>
    </submittedName>
</protein>
<dbReference type="Proteomes" id="UP000622017">
    <property type="component" value="Unassembled WGS sequence"/>
</dbReference>
<keyword evidence="4 7" id="KW-0812">Transmembrane</keyword>
<evidence type="ECO:0000256" key="1">
    <source>
        <dbReference type="ARBA" id="ARBA00004651"/>
    </source>
</evidence>
<evidence type="ECO:0000256" key="2">
    <source>
        <dbReference type="ARBA" id="ARBA00006679"/>
    </source>
</evidence>
<accession>A0ABR7MFV4</accession>
<evidence type="ECO:0000313" key="8">
    <source>
        <dbReference type="EMBL" id="MBC6609969.1"/>
    </source>
</evidence>
<organism evidence="8 9">
    <name type="scientific">Hymenobacter citatus</name>
    <dbReference type="NCBI Taxonomy" id="2763506"/>
    <lineage>
        <taxon>Bacteria</taxon>
        <taxon>Pseudomonadati</taxon>
        <taxon>Bacteroidota</taxon>
        <taxon>Cytophagia</taxon>
        <taxon>Cytophagales</taxon>
        <taxon>Hymenobacteraceae</taxon>
        <taxon>Hymenobacter</taxon>
    </lineage>
</organism>
<keyword evidence="5 7" id="KW-1133">Transmembrane helix</keyword>
<comment type="subcellular location">
    <subcellularLocation>
        <location evidence="1">Cell membrane</location>
        <topology evidence="1">Multi-pass membrane protein</topology>
    </subcellularLocation>
</comment>
<dbReference type="EMBL" id="JACSCY010000002">
    <property type="protein sequence ID" value="MBC6609969.1"/>
    <property type="molecule type" value="Genomic_DNA"/>
</dbReference>
<sequence>MKTLLPATAPLGGHALDVAYLCLRLHLGVSIALGAGWSKLINFTSTNELSKLLWQPGALTAPDWFVAQVAQLGFTYPSPYFWAVLAIWGELVGGLLVAAGLFTRVAAAQLAIQFLIIAFFWYESPELIVGMYYQQLLFWAFVLIAAIGGGRYSFDYWLARRSARTAAGSHPRQAVIAAASVLVVFFTQPAAAQFARPLSTITSADWQPLLHADWHGTLTYRDYRSQQLVTLATQLHATQTAPQDLRLQYSYREPDGRTVAGTDHLRILADGTRMEWDGLLMQLHHKQQLPGHTLQLVLVGEGQDDNRPATIRHTVLLADQRYSVRKEVRFASDTTFLLRHEYQLQR</sequence>
<gene>
    <name evidence="8" type="ORF">H8B15_03490</name>
</gene>
<dbReference type="PANTHER" id="PTHR33452">
    <property type="entry name" value="OXIDOREDUCTASE CATD-RELATED"/>
    <property type="match status" value="1"/>
</dbReference>
<dbReference type="RefSeq" id="WP_187318273.1">
    <property type="nucleotide sequence ID" value="NZ_JACSCY010000002.1"/>
</dbReference>
<dbReference type="Pfam" id="PF07681">
    <property type="entry name" value="DoxX"/>
    <property type="match status" value="1"/>
</dbReference>
<comment type="similarity">
    <text evidence="2">Belongs to the DoxX family.</text>
</comment>
<feature type="transmembrane region" description="Helical" evidence="7">
    <location>
        <begin position="174"/>
        <end position="195"/>
    </location>
</feature>
<proteinExistence type="inferred from homology"/>
<evidence type="ECO:0000256" key="6">
    <source>
        <dbReference type="ARBA" id="ARBA00023136"/>
    </source>
</evidence>
<evidence type="ECO:0000256" key="3">
    <source>
        <dbReference type="ARBA" id="ARBA00022475"/>
    </source>
</evidence>
<dbReference type="PANTHER" id="PTHR33452:SF1">
    <property type="entry name" value="INNER MEMBRANE PROTEIN YPHA-RELATED"/>
    <property type="match status" value="1"/>
</dbReference>
<evidence type="ECO:0000256" key="5">
    <source>
        <dbReference type="ARBA" id="ARBA00022989"/>
    </source>
</evidence>
<reference evidence="8 9" key="1">
    <citation type="submission" date="2020-08" db="EMBL/GenBank/DDBJ databases">
        <title>Hymenobacter sp.</title>
        <authorList>
            <person name="Kim M.K."/>
        </authorList>
    </citation>
    <scope>NUCLEOTIDE SEQUENCE [LARGE SCALE GENOMIC DNA]</scope>
    <source>
        <strain evidence="8 9">BT507</strain>
    </source>
</reference>
<feature type="transmembrane region" description="Helical" evidence="7">
    <location>
        <begin position="105"/>
        <end position="124"/>
    </location>
</feature>
<name>A0ABR7MFV4_9BACT</name>
<keyword evidence="9" id="KW-1185">Reference proteome</keyword>
<dbReference type="InterPro" id="IPR032808">
    <property type="entry name" value="DoxX"/>
</dbReference>
<dbReference type="InterPro" id="IPR051907">
    <property type="entry name" value="DoxX-like_oxidoreductase"/>
</dbReference>
<evidence type="ECO:0000256" key="4">
    <source>
        <dbReference type="ARBA" id="ARBA00022692"/>
    </source>
</evidence>
<evidence type="ECO:0000313" key="9">
    <source>
        <dbReference type="Proteomes" id="UP000622017"/>
    </source>
</evidence>
<feature type="transmembrane region" description="Helical" evidence="7">
    <location>
        <begin position="80"/>
        <end position="98"/>
    </location>
</feature>
<keyword evidence="3" id="KW-1003">Cell membrane</keyword>
<feature type="transmembrane region" description="Helical" evidence="7">
    <location>
        <begin position="136"/>
        <end position="154"/>
    </location>
</feature>
<keyword evidence="6 7" id="KW-0472">Membrane</keyword>
<comment type="caution">
    <text evidence="8">The sequence shown here is derived from an EMBL/GenBank/DDBJ whole genome shotgun (WGS) entry which is preliminary data.</text>
</comment>